<protein>
    <submittedName>
        <fullName evidence="2">Uncharacterized protein</fullName>
    </submittedName>
</protein>
<evidence type="ECO:0000313" key="3">
    <source>
        <dbReference type="Proteomes" id="UP001168098"/>
    </source>
</evidence>
<accession>A0AA38ZT21</accession>
<comment type="caution">
    <text evidence="2">The sequence shown here is derived from an EMBL/GenBank/DDBJ whole genome shotgun (WGS) entry which is preliminary data.</text>
</comment>
<keyword evidence="3" id="KW-1185">Reference proteome</keyword>
<name>A0AA38ZT21_VITRO</name>
<organism evidence="2 3">
    <name type="scientific">Vitis rotundifolia</name>
    <name type="common">Muscadine grape</name>
    <dbReference type="NCBI Taxonomy" id="103349"/>
    <lineage>
        <taxon>Eukaryota</taxon>
        <taxon>Viridiplantae</taxon>
        <taxon>Streptophyta</taxon>
        <taxon>Embryophyta</taxon>
        <taxon>Tracheophyta</taxon>
        <taxon>Spermatophyta</taxon>
        <taxon>Magnoliopsida</taxon>
        <taxon>eudicotyledons</taxon>
        <taxon>Gunneridae</taxon>
        <taxon>Pentapetalae</taxon>
        <taxon>rosids</taxon>
        <taxon>Vitales</taxon>
        <taxon>Vitaceae</taxon>
        <taxon>Viteae</taxon>
        <taxon>Vitis</taxon>
    </lineage>
</organism>
<evidence type="ECO:0000313" key="2">
    <source>
        <dbReference type="EMBL" id="KAJ9693838.1"/>
    </source>
</evidence>
<gene>
    <name evidence="2" type="ORF">PVL29_009681</name>
</gene>
<proteinExistence type="predicted"/>
<dbReference type="AlphaFoldDB" id="A0AA38ZT21"/>
<reference evidence="2 3" key="1">
    <citation type="journal article" date="2023" name="BMC Biotechnol.">
        <title>Vitis rotundifolia cv Carlos genome sequencing.</title>
        <authorList>
            <person name="Huff M."/>
            <person name="Hulse-Kemp A."/>
            <person name="Scheffler B."/>
            <person name="Youngblood R."/>
            <person name="Simpson S."/>
            <person name="Babiker E."/>
            <person name="Staton M."/>
        </authorList>
    </citation>
    <scope>NUCLEOTIDE SEQUENCE [LARGE SCALE GENOMIC DNA]</scope>
    <source>
        <tissue evidence="2">Leaf</tissue>
    </source>
</reference>
<dbReference type="EMBL" id="JARBHA010000008">
    <property type="protein sequence ID" value="KAJ9693838.1"/>
    <property type="molecule type" value="Genomic_DNA"/>
</dbReference>
<sequence length="155" mass="17480">MEGKEEGGHHGFFKDRIIDSLRRQPQILAATFPHAGSTQPYSPPSRGPVRITDSIQDTHQQQQYIHPIVRPHLIGSQRNVSDDNAVDESSTFSVPGRLHNMRTKQPSMLPYRKEKLGPRTRLHCKGSSIFLQTQIGKMAHCGYGKREVAKRKSEG</sequence>
<feature type="region of interest" description="Disordered" evidence="1">
    <location>
        <begin position="77"/>
        <end position="98"/>
    </location>
</feature>
<dbReference type="Proteomes" id="UP001168098">
    <property type="component" value="Unassembled WGS sequence"/>
</dbReference>
<evidence type="ECO:0000256" key="1">
    <source>
        <dbReference type="SAM" id="MobiDB-lite"/>
    </source>
</evidence>